<dbReference type="Gene3D" id="1.10.357.10">
    <property type="entry name" value="Tetracycline Repressor, domain 2"/>
    <property type="match status" value="1"/>
</dbReference>
<evidence type="ECO:0000313" key="7">
    <source>
        <dbReference type="EMBL" id="UYF93565.1"/>
    </source>
</evidence>
<proteinExistence type="predicted"/>
<dbReference type="InterPro" id="IPR041490">
    <property type="entry name" value="KstR2_TetR_C"/>
</dbReference>
<evidence type="ECO:0000256" key="3">
    <source>
        <dbReference type="ARBA" id="ARBA00023125"/>
    </source>
</evidence>
<evidence type="ECO:0000256" key="4">
    <source>
        <dbReference type="ARBA" id="ARBA00023163"/>
    </source>
</evidence>
<feature type="DNA-binding region" description="H-T-H motif" evidence="5">
    <location>
        <begin position="33"/>
        <end position="52"/>
    </location>
</feature>
<protein>
    <submittedName>
        <fullName evidence="7">TetR/AcrR family transcriptional regulator</fullName>
    </submittedName>
</protein>
<dbReference type="SUPFAM" id="SSF46689">
    <property type="entry name" value="Homeodomain-like"/>
    <property type="match status" value="1"/>
</dbReference>
<dbReference type="GeneID" id="83623654"/>
<evidence type="ECO:0000256" key="2">
    <source>
        <dbReference type="ARBA" id="ARBA00023015"/>
    </source>
</evidence>
<reference evidence="7" key="1">
    <citation type="submission" date="2022-09" db="EMBL/GenBank/DDBJ databases">
        <title>The genome sequence of Rhodococcus aetherivorans N1.</title>
        <authorList>
            <person name="Jiang W."/>
        </authorList>
    </citation>
    <scope>NUCLEOTIDE SEQUENCE</scope>
    <source>
        <strain evidence="7">N1</strain>
    </source>
</reference>
<dbReference type="Pfam" id="PF17932">
    <property type="entry name" value="TetR_C_24"/>
    <property type="match status" value="1"/>
</dbReference>
<dbReference type="Pfam" id="PF00440">
    <property type="entry name" value="TetR_N"/>
    <property type="match status" value="1"/>
</dbReference>
<gene>
    <name evidence="7" type="ORF">OCS65_24540</name>
</gene>
<keyword evidence="3 5" id="KW-0238">DNA-binding</keyword>
<organism evidence="7 8">
    <name type="scientific">Rhodococcus aetherivorans</name>
    <dbReference type="NCBI Taxonomy" id="191292"/>
    <lineage>
        <taxon>Bacteria</taxon>
        <taxon>Bacillati</taxon>
        <taxon>Actinomycetota</taxon>
        <taxon>Actinomycetes</taxon>
        <taxon>Mycobacteriales</taxon>
        <taxon>Nocardiaceae</taxon>
        <taxon>Rhodococcus</taxon>
    </lineage>
</organism>
<keyword evidence="2" id="KW-0805">Transcription regulation</keyword>
<evidence type="ECO:0000256" key="1">
    <source>
        <dbReference type="ARBA" id="ARBA00022491"/>
    </source>
</evidence>
<dbReference type="InterPro" id="IPR036271">
    <property type="entry name" value="Tet_transcr_reg_TetR-rel_C_sf"/>
</dbReference>
<keyword evidence="1" id="KW-0678">Repressor</keyword>
<dbReference type="Gene3D" id="1.10.10.60">
    <property type="entry name" value="Homeodomain-like"/>
    <property type="match status" value="1"/>
</dbReference>
<dbReference type="InterPro" id="IPR050109">
    <property type="entry name" value="HTH-type_TetR-like_transc_reg"/>
</dbReference>
<name>A0AA46P984_9NOCA</name>
<keyword evidence="4" id="KW-0804">Transcription</keyword>
<feature type="domain" description="HTH tetR-type" evidence="6">
    <location>
        <begin position="10"/>
        <end position="70"/>
    </location>
</feature>
<evidence type="ECO:0000259" key="6">
    <source>
        <dbReference type="PROSITE" id="PS50977"/>
    </source>
</evidence>
<accession>A0AA46P984</accession>
<dbReference type="RefSeq" id="WP_006942975.1">
    <property type="nucleotide sequence ID" value="NZ_CAVJ010000195.1"/>
</dbReference>
<dbReference type="PANTHER" id="PTHR30055">
    <property type="entry name" value="HTH-TYPE TRANSCRIPTIONAL REGULATOR RUTR"/>
    <property type="match status" value="1"/>
</dbReference>
<dbReference type="EMBL" id="CP106982">
    <property type="protein sequence ID" value="UYF93565.1"/>
    <property type="molecule type" value="Genomic_DNA"/>
</dbReference>
<dbReference type="PROSITE" id="PS50977">
    <property type="entry name" value="HTH_TETR_2"/>
    <property type="match status" value="1"/>
</dbReference>
<dbReference type="PANTHER" id="PTHR30055:SF175">
    <property type="entry name" value="HTH-TYPE TRANSCRIPTIONAL REPRESSOR KSTR2"/>
    <property type="match status" value="1"/>
</dbReference>
<dbReference type="InterPro" id="IPR009057">
    <property type="entry name" value="Homeodomain-like_sf"/>
</dbReference>
<evidence type="ECO:0000256" key="5">
    <source>
        <dbReference type="PROSITE-ProRule" id="PRU00335"/>
    </source>
</evidence>
<dbReference type="GO" id="GO:0000976">
    <property type="term" value="F:transcription cis-regulatory region binding"/>
    <property type="evidence" value="ECO:0007669"/>
    <property type="project" value="TreeGrafter"/>
</dbReference>
<evidence type="ECO:0000313" key="8">
    <source>
        <dbReference type="Proteomes" id="UP001163947"/>
    </source>
</evidence>
<dbReference type="SUPFAM" id="SSF48498">
    <property type="entry name" value="Tetracyclin repressor-like, C-terminal domain"/>
    <property type="match status" value="1"/>
</dbReference>
<dbReference type="InterPro" id="IPR001647">
    <property type="entry name" value="HTH_TetR"/>
</dbReference>
<sequence>MSTSERAPAAATRETILAAATALFGDLDYPATSIRDIARAVDMLPGSIYAYVESKEAILYEIVSTGIDRFVSAVESIDPATAPDERLEQAIRAHIDIVAENPQRALVVFHQWRYLGDESRAQVIAARRRYEEFFRTTIREGAETQVFRPDLDVRYATLTVLGALNWAPEWIHADDPARADSGRKLADILLAGLRPFDENAP</sequence>
<dbReference type="Proteomes" id="UP001163947">
    <property type="component" value="Chromosome"/>
</dbReference>
<dbReference type="GO" id="GO:0003700">
    <property type="term" value="F:DNA-binding transcription factor activity"/>
    <property type="evidence" value="ECO:0007669"/>
    <property type="project" value="TreeGrafter"/>
</dbReference>
<dbReference type="AlphaFoldDB" id="A0AA46P984"/>